<dbReference type="Pfam" id="PF03404">
    <property type="entry name" value="Mo-co_dimer"/>
    <property type="match status" value="1"/>
</dbReference>
<dbReference type="GO" id="GO:0030151">
    <property type="term" value="F:molybdenum ion binding"/>
    <property type="evidence" value="ECO:0007669"/>
    <property type="project" value="InterPro"/>
</dbReference>
<dbReference type="InterPro" id="IPR005066">
    <property type="entry name" value="MoCF_OxRdtse_dimer"/>
</dbReference>
<protein>
    <recommendedName>
        <fullName evidence="9">Sulfite oxidase protein</fullName>
    </recommendedName>
</protein>
<reference evidence="7" key="1">
    <citation type="submission" date="2020-04" db="EMBL/GenBank/DDBJ databases">
        <title>Genome Assembly and Annotation of Botryosphaeria dothidea sdau 11-99, a Latent Pathogen of Apple Fruit Ring Rot in China.</title>
        <authorList>
            <person name="Yu C."/>
            <person name="Diao Y."/>
            <person name="Lu Q."/>
            <person name="Zhao J."/>
            <person name="Cui S."/>
            <person name="Peng C."/>
            <person name="He B."/>
            <person name="Liu H."/>
        </authorList>
    </citation>
    <scope>NUCLEOTIDE SEQUENCE [LARGE SCALE GENOMIC DNA]</scope>
    <source>
        <strain evidence="7">Sdau11-99</strain>
    </source>
</reference>
<dbReference type="AlphaFoldDB" id="A0A8H4IT81"/>
<dbReference type="Gene3D" id="2.60.40.650">
    <property type="match status" value="1"/>
</dbReference>
<dbReference type="GO" id="GO:0005739">
    <property type="term" value="C:mitochondrion"/>
    <property type="evidence" value="ECO:0007669"/>
    <property type="project" value="TreeGrafter"/>
</dbReference>
<keyword evidence="8" id="KW-1185">Reference proteome</keyword>
<evidence type="ECO:0000259" key="6">
    <source>
        <dbReference type="Pfam" id="PF03404"/>
    </source>
</evidence>
<dbReference type="InterPro" id="IPR036374">
    <property type="entry name" value="OxRdtase_Mopterin-bd_sf"/>
</dbReference>
<organism evidence="7 8">
    <name type="scientific">Botryosphaeria dothidea</name>
    <dbReference type="NCBI Taxonomy" id="55169"/>
    <lineage>
        <taxon>Eukaryota</taxon>
        <taxon>Fungi</taxon>
        <taxon>Dikarya</taxon>
        <taxon>Ascomycota</taxon>
        <taxon>Pezizomycotina</taxon>
        <taxon>Dothideomycetes</taxon>
        <taxon>Dothideomycetes incertae sedis</taxon>
        <taxon>Botryosphaeriales</taxon>
        <taxon>Botryosphaeriaceae</taxon>
        <taxon>Botryosphaeria</taxon>
    </lineage>
</organism>
<dbReference type="SUPFAM" id="SSF81296">
    <property type="entry name" value="E set domains"/>
    <property type="match status" value="1"/>
</dbReference>
<dbReference type="Proteomes" id="UP000572817">
    <property type="component" value="Unassembled WGS sequence"/>
</dbReference>
<dbReference type="InterPro" id="IPR008335">
    <property type="entry name" value="Mopterin_OxRdtase_euk"/>
</dbReference>
<dbReference type="InterPro" id="IPR014756">
    <property type="entry name" value="Ig_E-set"/>
</dbReference>
<evidence type="ECO:0000256" key="2">
    <source>
        <dbReference type="ARBA" id="ARBA00022505"/>
    </source>
</evidence>
<evidence type="ECO:0008006" key="9">
    <source>
        <dbReference type="Google" id="ProtNLM"/>
    </source>
</evidence>
<dbReference type="PRINTS" id="PR00407">
    <property type="entry name" value="EUMOPTERIN"/>
</dbReference>
<evidence type="ECO:0000313" key="8">
    <source>
        <dbReference type="Proteomes" id="UP000572817"/>
    </source>
</evidence>
<evidence type="ECO:0000313" key="7">
    <source>
        <dbReference type="EMBL" id="KAF4304743.1"/>
    </source>
</evidence>
<dbReference type="PANTHER" id="PTHR19372:SF7">
    <property type="entry name" value="SULFITE OXIDASE, MITOCHONDRIAL"/>
    <property type="match status" value="1"/>
</dbReference>
<evidence type="ECO:0000256" key="1">
    <source>
        <dbReference type="ARBA" id="ARBA00001924"/>
    </source>
</evidence>
<keyword evidence="4" id="KW-0560">Oxidoreductase</keyword>
<evidence type="ECO:0000256" key="3">
    <source>
        <dbReference type="ARBA" id="ARBA00022723"/>
    </source>
</evidence>
<dbReference type="EMBL" id="WWBZ02000051">
    <property type="protein sequence ID" value="KAF4304743.1"/>
    <property type="molecule type" value="Genomic_DNA"/>
</dbReference>
<dbReference type="GO" id="GO:0008482">
    <property type="term" value="F:sulfite oxidase activity"/>
    <property type="evidence" value="ECO:0007669"/>
    <property type="project" value="TreeGrafter"/>
</dbReference>
<comment type="cofactor">
    <cofactor evidence="1">
        <name>Mo-molybdopterin</name>
        <dbReference type="ChEBI" id="CHEBI:71302"/>
    </cofactor>
</comment>
<sequence>MGSPEIDPTKWILRVDGLVEDPFTLSLPQLYELPSVTVTSFHECFGSPLQPLVKNPWRIGNVTWTGVRLSTILAMATPLEPAKFVWTEGLDHGTFAGKYADRYQKDLPMEKAARPEVILAYKINGTPLRRERGGPVRLIVPGWFGTNSTKWLCRITLRDQRAPSLYTTHWYNVRDPGTGTSKPVWNVEPNSLIVSPEPDTVLKGPLVSVDGWAWSHDGIAQVDVSFDDGESWARAELEPREDFSWQRYRVELPVPPGKRRFTVRATSVSGVWQPLSGSRNHVHSISVEVLG</sequence>
<comment type="caution">
    <text evidence="7">The sequence shown here is derived from an EMBL/GenBank/DDBJ whole genome shotgun (WGS) entry which is preliminary data.</text>
</comment>
<feature type="domain" description="Oxidoreductase molybdopterin-binding" evidence="5">
    <location>
        <begin position="3"/>
        <end position="164"/>
    </location>
</feature>
<dbReference type="Gene3D" id="3.90.420.10">
    <property type="entry name" value="Oxidoreductase, molybdopterin-binding domain"/>
    <property type="match status" value="1"/>
</dbReference>
<dbReference type="OrthoDB" id="10051395at2759"/>
<name>A0A8H4IT81_9PEZI</name>
<proteinExistence type="predicted"/>
<dbReference type="GO" id="GO:0043546">
    <property type="term" value="F:molybdopterin cofactor binding"/>
    <property type="evidence" value="ECO:0007669"/>
    <property type="project" value="TreeGrafter"/>
</dbReference>
<dbReference type="SUPFAM" id="SSF56524">
    <property type="entry name" value="Oxidoreductase molybdopterin-binding domain"/>
    <property type="match status" value="1"/>
</dbReference>
<accession>A0A8H4IT81</accession>
<keyword evidence="3" id="KW-0479">Metal-binding</keyword>
<dbReference type="InterPro" id="IPR000572">
    <property type="entry name" value="OxRdtase_Mopterin-bd_dom"/>
</dbReference>
<dbReference type="GO" id="GO:0006790">
    <property type="term" value="P:sulfur compound metabolic process"/>
    <property type="evidence" value="ECO:0007669"/>
    <property type="project" value="TreeGrafter"/>
</dbReference>
<feature type="domain" description="Moybdenum cofactor oxidoreductase dimerisation" evidence="6">
    <location>
        <begin position="184"/>
        <end position="275"/>
    </location>
</feature>
<keyword evidence="2" id="KW-0500">Molybdenum</keyword>
<gene>
    <name evidence="7" type="ORF">GTA08_BOTSDO07963</name>
</gene>
<dbReference type="GO" id="GO:0020037">
    <property type="term" value="F:heme binding"/>
    <property type="evidence" value="ECO:0007669"/>
    <property type="project" value="TreeGrafter"/>
</dbReference>
<dbReference type="Pfam" id="PF00174">
    <property type="entry name" value="Oxidored_molyb"/>
    <property type="match status" value="1"/>
</dbReference>
<evidence type="ECO:0000256" key="4">
    <source>
        <dbReference type="ARBA" id="ARBA00023002"/>
    </source>
</evidence>
<dbReference type="PANTHER" id="PTHR19372">
    <property type="entry name" value="SULFITE REDUCTASE"/>
    <property type="match status" value="1"/>
</dbReference>
<evidence type="ECO:0000259" key="5">
    <source>
        <dbReference type="Pfam" id="PF00174"/>
    </source>
</evidence>